<organism evidence="4 5">
    <name type="scientific">Metallibacterium scheffleri</name>
    <dbReference type="NCBI Taxonomy" id="993689"/>
    <lineage>
        <taxon>Bacteria</taxon>
        <taxon>Pseudomonadati</taxon>
        <taxon>Pseudomonadota</taxon>
        <taxon>Gammaproteobacteria</taxon>
        <taxon>Lysobacterales</taxon>
        <taxon>Rhodanobacteraceae</taxon>
        <taxon>Metallibacterium</taxon>
    </lineage>
</organism>
<evidence type="ECO:0000256" key="2">
    <source>
        <dbReference type="SAM" id="SignalP"/>
    </source>
</evidence>
<gene>
    <name evidence="4" type="ORF">B1806_05650</name>
</gene>
<evidence type="ECO:0000259" key="3">
    <source>
        <dbReference type="Pfam" id="PF00326"/>
    </source>
</evidence>
<sequence>MKTSARMFHALIAGLALSLAAAAPGLAADAPAASPAPELPVSDFARFPLLSDVVMSPDGKYLAGSYEVDQTAGTNSKFQLIVFALPSLKVTARLNFSPWHMPGLITWVGPTRLVVSENKVTGSLAAEQPTGDIIALNADGSQQRMLYSIAARGTPGASFNMMDMVNGNPTVVGPTHEMNGHVFIELHPFPMNVSQHDESAHRTILYDVDSVSGYPKQIAEIDKGQAGFFVHDDKPLLAISHDRQLNEVVYLPDGHGGWKLAPAGVFGKVFEPLDVTPGGKGLYALYSATGGPQELIRCAFDGSGKQVLASNDFGSVNRVLWSPRERRVPIGVTFTATFKDGVPAVDYLSNDRWAQIHQALMKAFPGEYIGFGGMSDHGSTILIHAYSNRDPGEYALFDSKTMHLQPLMQVMPWFKPGQLAAREPIRFKNSAGMELDGYISFPVGVPHKNLPLILLPHGGPISIRDSWAYTSDAEQLAGFLANRGYAVLQVNYRGSGGRGLDFQHLGYRQFATGIQSDLTEGVQWAIAKGYADPNRICVFGASFGGYSSLMQPIVAPKLYKCAIDYAGVSDWRIEMDRSVYSHIDTGNTSYAQYIGTRADAKAISPLFMLDRFNVPVLIMQGGADNIVPPQNAERLRDKLEAMHKPYEWLWFGNEYHGFQTEPHLLAMFNKVQAFLARYIGPGAGTTAH</sequence>
<dbReference type="OrthoDB" id="4269629at2"/>
<dbReference type="GO" id="GO:0006508">
    <property type="term" value="P:proteolysis"/>
    <property type="evidence" value="ECO:0007669"/>
    <property type="project" value="InterPro"/>
</dbReference>
<keyword evidence="2" id="KW-0732">Signal</keyword>
<dbReference type="STRING" id="993689.GCA_002077135_02034"/>
<dbReference type="Gene3D" id="3.40.50.1820">
    <property type="entry name" value="alpha/beta hydrolase"/>
    <property type="match status" value="1"/>
</dbReference>
<name>A0A4S3KRD9_9GAMM</name>
<evidence type="ECO:0000256" key="1">
    <source>
        <dbReference type="ARBA" id="ARBA00022801"/>
    </source>
</evidence>
<dbReference type="SUPFAM" id="SSF82171">
    <property type="entry name" value="DPP6 N-terminal domain-like"/>
    <property type="match status" value="1"/>
</dbReference>
<dbReference type="EMBL" id="MWQO01000017">
    <property type="protein sequence ID" value="THD11018.1"/>
    <property type="molecule type" value="Genomic_DNA"/>
</dbReference>
<protein>
    <recommendedName>
        <fullName evidence="3">Peptidase S9 prolyl oligopeptidase catalytic domain-containing protein</fullName>
    </recommendedName>
</protein>
<accession>A0A4S3KRD9</accession>
<reference evidence="4 5" key="1">
    <citation type="submission" date="2017-02" db="EMBL/GenBank/DDBJ databases">
        <title>Whole genome sequencing of Metallibacterium scheffleri DSM 24874 (T).</title>
        <authorList>
            <person name="Kumar S."/>
            <person name="Patil P."/>
            <person name="Patil P.B."/>
        </authorList>
    </citation>
    <scope>NUCLEOTIDE SEQUENCE [LARGE SCALE GENOMIC DNA]</scope>
    <source>
        <strain evidence="4 5">DSM 24874</strain>
    </source>
</reference>
<feature type="signal peptide" evidence="2">
    <location>
        <begin position="1"/>
        <end position="27"/>
    </location>
</feature>
<dbReference type="GO" id="GO:0004252">
    <property type="term" value="F:serine-type endopeptidase activity"/>
    <property type="evidence" value="ECO:0007669"/>
    <property type="project" value="TreeGrafter"/>
</dbReference>
<evidence type="ECO:0000313" key="5">
    <source>
        <dbReference type="Proteomes" id="UP000307749"/>
    </source>
</evidence>
<dbReference type="AlphaFoldDB" id="A0A4S3KRD9"/>
<dbReference type="Pfam" id="PF00326">
    <property type="entry name" value="Peptidase_S9"/>
    <property type="match status" value="1"/>
</dbReference>
<dbReference type="RefSeq" id="WP_081127306.1">
    <property type="nucleotide sequence ID" value="NZ_LDOS01000002.1"/>
</dbReference>
<dbReference type="Proteomes" id="UP000307749">
    <property type="component" value="Unassembled WGS sequence"/>
</dbReference>
<dbReference type="PANTHER" id="PTHR42776:SF27">
    <property type="entry name" value="DIPEPTIDYL PEPTIDASE FAMILY MEMBER 6"/>
    <property type="match status" value="1"/>
</dbReference>
<feature type="chain" id="PRO_5020572775" description="Peptidase S9 prolyl oligopeptidase catalytic domain-containing protein" evidence="2">
    <location>
        <begin position="28"/>
        <end position="688"/>
    </location>
</feature>
<evidence type="ECO:0000313" key="4">
    <source>
        <dbReference type="EMBL" id="THD11018.1"/>
    </source>
</evidence>
<dbReference type="SUPFAM" id="SSF53474">
    <property type="entry name" value="alpha/beta-Hydrolases"/>
    <property type="match status" value="1"/>
</dbReference>
<dbReference type="InterPro" id="IPR001375">
    <property type="entry name" value="Peptidase_S9_cat"/>
</dbReference>
<comment type="caution">
    <text evidence="4">The sequence shown here is derived from an EMBL/GenBank/DDBJ whole genome shotgun (WGS) entry which is preliminary data.</text>
</comment>
<dbReference type="InterPro" id="IPR029058">
    <property type="entry name" value="AB_hydrolase_fold"/>
</dbReference>
<proteinExistence type="predicted"/>
<keyword evidence="5" id="KW-1185">Reference proteome</keyword>
<feature type="domain" description="Peptidase S9 prolyl oligopeptidase catalytic" evidence="3">
    <location>
        <begin position="479"/>
        <end position="680"/>
    </location>
</feature>
<keyword evidence="1" id="KW-0378">Hydrolase</keyword>
<dbReference type="PANTHER" id="PTHR42776">
    <property type="entry name" value="SERINE PEPTIDASE S9 FAMILY MEMBER"/>
    <property type="match status" value="1"/>
</dbReference>